<proteinExistence type="predicted"/>
<sequence>MVTTRAFDESSDRRRRWLRRASVAATATAVLGIGTAGLSVAVVSARHATPAATSTDSTSSSGSSDTEWGTESGLGTAPSEAVPQGGSNGS</sequence>
<evidence type="ECO:0000313" key="4">
    <source>
        <dbReference type="Proteomes" id="UP000295124"/>
    </source>
</evidence>
<feature type="transmembrane region" description="Helical" evidence="2">
    <location>
        <begin position="21"/>
        <end position="43"/>
    </location>
</feature>
<evidence type="ECO:0000256" key="1">
    <source>
        <dbReference type="SAM" id="MobiDB-lite"/>
    </source>
</evidence>
<keyword evidence="2" id="KW-0812">Transmembrane</keyword>
<dbReference type="AlphaFoldDB" id="A0A4R4YQG3"/>
<accession>A0A4R4YQG3</accession>
<evidence type="ECO:0000313" key="3">
    <source>
        <dbReference type="EMBL" id="TDD46544.1"/>
    </source>
</evidence>
<feature type="compositionally biased region" description="Low complexity" evidence="1">
    <location>
        <begin position="53"/>
        <end position="71"/>
    </location>
</feature>
<evidence type="ECO:0000256" key="2">
    <source>
        <dbReference type="SAM" id="Phobius"/>
    </source>
</evidence>
<dbReference type="RefSeq" id="WP_132175861.1">
    <property type="nucleotide sequence ID" value="NZ_SMKX01000171.1"/>
</dbReference>
<protein>
    <submittedName>
        <fullName evidence="3">Uncharacterized protein</fullName>
    </submittedName>
</protein>
<keyword evidence="2" id="KW-0472">Membrane</keyword>
<name>A0A4R4YQG3_9ACTN</name>
<keyword evidence="4" id="KW-1185">Reference proteome</keyword>
<gene>
    <name evidence="3" type="ORF">E1263_36310</name>
</gene>
<dbReference type="EMBL" id="SMKX01000171">
    <property type="protein sequence ID" value="TDD46544.1"/>
    <property type="molecule type" value="Genomic_DNA"/>
</dbReference>
<reference evidence="3 4" key="1">
    <citation type="submission" date="2019-03" db="EMBL/GenBank/DDBJ databases">
        <title>Draft genome sequences of novel Actinobacteria.</title>
        <authorList>
            <person name="Sahin N."/>
            <person name="Ay H."/>
            <person name="Saygin H."/>
        </authorList>
    </citation>
    <scope>NUCLEOTIDE SEQUENCE [LARGE SCALE GENOMIC DNA]</scope>
    <source>
        <strain evidence="3 4">JCM 13523</strain>
    </source>
</reference>
<feature type="region of interest" description="Disordered" evidence="1">
    <location>
        <begin position="47"/>
        <end position="90"/>
    </location>
</feature>
<keyword evidence="2" id="KW-1133">Transmembrane helix</keyword>
<dbReference type="Proteomes" id="UP000295124">
    <property type="component" value="Unassembled WGS sequence"/>
</dbReference>
<comment type="caution">
    <text evidence="3">The sequence shown here is derived from an EMBL/GenBank/DDBJ whole genome shotgun (WGS) entry which is preliminary data.</text>
</comment>
<organism evidence="3 4">
    <name type="scientific">Kribbella antibiotica</name>
    <dbReference type="NCBI Taxonomy" id="190195"/>
    <lineage>
        <taxon>Bacteria</taxon>
        <taxon>Bacillati</taxon>
        <taxon>Actinomycetota</taxon>
        <taxon>Actinomycetes</taxon>
        <taxon>Propionibacteriales</taxon>
        <taxon>Kribbellaceae</taxon>
        <taxon>Kribbella</taxon>
    </lineage>
</organism>